<feature type="compositionally biased region" description="Low complexity" evidence="1">
    <location>
        <begin position="112"/>
        <end position="155"/>
    </location>
</feature>
<dbReference type="InterPro" id="IPR014747">
    <property type="entry name" value="Bac_photo_RC_H_C"/>
</dbReference>
<comment type="caution">
    <text evidence="4">The sequence shown here is derived from an EMBL/GenBank/DDBJ whole genome shotgun (WGS) entry which is preliminary data.</text>
</comment>
<keyword evidence="5" id="KW-1185">Reference proteome</keyword>
<proteinExistence type="predicted"/>
<feature type="region of interest" description="Disordered" evidence="1">
    <location>
        <begin position="107"/>
        <end position="253"/>
    </location>
</feature>
<name>A0ABV6W4Q3_9ACTN</name>
<evidence type="ECO:0000313" key="4">
    <source>
        <dbReference type="EMBL" id="MFC1420965.1"/>
    </source>
</evidence>
<dbReference type="EMBL" id="JBHFAB010000032">
    <property type="protein sequence ID" value="MFC1420965.1"/>
    <property type="molecule type" value="Genomic_DNA"/>
</dbReference>
<protein>
    <submittedName>
        <fullName evidence="4">DUF2382 domain-containing protein</fullName>
    </submittedName>
</protein>
<dbReference type="Pfam" id="PF05239">
    <property type="entry name" value="PRC"/>
    <property type="match status" value="1"/>
</dbReference>
<accession>A0ABV6W4Q3</accession>
<dbReference type="PANTHER" id="PTHR38463:SF1">
    <property type="entry name" value="STRESS RESPONSE PROTEIN YSNF"/>
    <property type="match status" value="1"/>
</dbReference>
<feature type="domain" description="PRC-barrel" evidence="2">
    <location>
        <begin position="8"/>
        <end position="74"/>
    </location>
</feature>
<evidence type="ECO:0000259" key="2">
    <source>
        <dbReference type="Pfam" id="PF05239"/>
    </source>
</evidence>
<feature type="compositionally biased region" description="Low complexity" evidence="1">
    <location>
        <begin position="220"/>
        <end position="233"/>
    </location>
</feature>
<dbReference type="Gene3D" id="3.90.50.10">
    <property type="entry name" value="Photosynthetic Reaction Center, subunit H, domain 2"/>
    <property type="match status" value="1"/>
</dbReference>
<dbReference type="InterPro" id="IPR019060">
    <property type="entry name" value="DUF2382"/>
</dbReference>
<feature type="region of interest" description="Disordered" evidence="1">
    <location>
        <begin position="372"/>
        <end position="433"/>
    </location>
</feature>
<evidence type="ECO:0000259" key="3">
    <source>
        <dbReference type="Pfam" id="PF09557"/>
    </source>
</evidence>
<dbReference type="InterPro" id="IPR011033">
    <property type="entry name" value="PRC_barrel-like_sf"/>
</dbReference>
<evidence type="ECO:0000256" key="1">
    <source>
        <dbReference type="SAM" id="MobiDB-lite"/>
    </source>
</evidence>
<evidence type="ECO:0000313" key="5">
    <source>
        <dbReference type="Proteomes" id="UP001592531"/>
    </source>
</evidence>
<feature type="domain" description="DUF2382" evidence="3">
    <location>
        <begin position="264"/>
        <end position="373"/>
    </location>
</feature>
<dbReference type="InterPro" id="IPR052967">
    <property type="entry name" value="Stress_Response_Assoc"/>
</dbReference>
<dbReference type="Pfam" id="PF09557">
    <property type="entry name" value="DUF2382"/>
    <property type="match status" value="1"/>
</dbReference>
<reference evidence="4 5" key="1">
    <citation type="submission" date="2024-09" db="EMBL/GenBank/DDBJ databases">
        <authorList>
            <person name="Lee S.D."/>
        </authorList>
    </citation>
    <scope>NUCLEOTIDE SEQUENCE [LARGE SCALE GENOMIC DNA]</scope>
    <source>
        <strain evidence="4 5">N8-3</strain>
    </source>
</reference>
<feature type="compositionally biased region" description="Low complexity" evidence="1">
    <location>
        <begin position="167"/>
        <end position="208"/>
    </location>
</feature>
<dbReference type="RefSeq" id="WP_380543248.1">
    <property type="nucleotide sequence ID" value="NZ_JBHFAB010000032.1"/>
</dbReference>
<dbReference type="PANTHER" id="PTHR38463">
    <property type="entry name" value="STRESS RESPONSE PROTEIN YSNF"/>
    <property type="match status" value="1"/>
</dbReference>
<feature type="compositionally biased region" description="Low complexity" evidence="1">
    <location>
        <begin position="386"/>
        <end position="417"/>
    </location>
</feature>
<dbReference type="SUPFAM" id="SSF50346">
    <property type="entry name" value="PRC-barrel domain"/>
    <property type="match status" value="1"/>
</dbReference>
<gene>
    <name evidence="4" type="ORF">ACEZDE_30610</name>
</gene>
<dbReference type="InterPro" id="IPR027275">
    <property type="entry name" value="PRC-brl_dom"/>
</dbReference>
<dbReference type="Proteomes" id="UP001592531">
    <property type="component" value="Unassembled WGS sequence"/>
</dbReference>
<organism evidence="4 5">
    <name type="scientific">Streptacidiphilus cavernicola</name>
    <dbReference type="NCBI Taxonomy" id="3342716"/>
    <lineage>
        <taxon>Bacteria</taxon>
        <taxon>Bacillati</taxon>
        <taxon>Actinomycetota</taxon>
        <taxon>Actinomycetes</taxon>
        <taxon>Kitasatosporales</taxon>
        <taxon>Streptomycetaceae</taxon>
        <taxon>Streptacidiphilus</taxon>
    </lineage>
</organism>
<sequence length="433" mass="45309">MQTDIDPRDLIGHKAVDRNGDKIGTVDEVYLDDASGRPEWAAVRTGLFGRDAFVPLTSSEFVSDELRVPYDKSQVKDSPDFGVGQHLSPEQELQLYRYYGLDVPEGNGKSGAGEAAAKGSPAAAAPGSAAAATGTAGAAAPAAAAAAVAATASGTDGRTPIAPPAPARTQPAEAVGRPAPAAADTSRTAAFMASPSSAQSAPAEPTPSLAKAAPRPDPLTDPLTDPLSDPLPRAAAQSADTGSTGESLGDLSRTAVPEPIEFVCREERLDVSTEWRVLGRARLRKYVTAEQVERRVPVIRERIRVERVPVGAEERAQLTEQEIAESTEEVTLHEQRVVVRKAIVPVERIRLVTERVTEEEIVRDELHREHIQVLDNTRPTGPTPVPGTGQPTAAGQSPQSPQSQPGSSTGSAPSVPSSTPPGRPDLPGHAIGA</sequence>